<dbReference type="Proteomes" id="UP001595803">
    <property type="component" value="Unassembled WGS sequence"/>
</dbReference>
<feature type="domain" description="Ketoreductase" evidence="3">
    <location>
        <begin position="10"/>
        <end position="194"/>
    </location>
</feature>
<dbReference type="Gene3D" id="3.40.50.720">
    <property type="entry name" value="NAD(P)-binding Rossmann-like Domain"/>
    <property type="match status" value="1"/>
</dbReference>
<dbReference type="CDD" id="cd05233">
    <property type="entry name" value="SDR_c"/>
    <property type="match status" value="1"/>
</dbReference>
<keyword evidence="2 4" id="KW-0560">Oxidoreductase</keyword>
<dbReference type="PROSITE" id="PS00061">
    <property type="entry name" value="ADH_SHORT"/>
    <property type="match status" value="1"/>
</dbReference>
<dbReference type="InterPro" id="IPR057326">
    <property type="entry name" value="KR_dom"/>
</dbReference>
<evidence type="ECO:0000256" key="2">
    <source>
        <dbReference type="ARBA" id="ARBA00023002"/>
    </source>
</evidence>
<name>A0ABV7Z999_9DEIO</name>
<dbReference type="Pfam" id="PF13561">
    <property type="entry name" value="adh_short_C2"/>
    <property type="match status" value="1"/>
</dbReference>
<gene>
    <name evidence="4" type="ORF">ACFOSB_11790</name>
</gene>
<evidence type="ECO:0000259" key="3">
    <source>
        <dbReference type="SMART" id="SM00822"/>
    </source>
</evidence>
<reference evidence="5" key="1">
    <citation type="journal article" date="2019" name="Int. J. Syst. Evol. Microbiol.">
        <title>The Global Catalogue of Microorganisms (GCM) 10K type strain sequencing project: providing services to taxonomists for standard genome sequencing and annotation.</title>
        <authorList>
            <consortium name="The Broad Institute Genomics Platform"/>
            <consortium name="The Broad Institute Genome Sequencing Center for Infectious Disease"/>
            <person name="Wu L."/>
            <person name="Ma J."/>
        </authorList>
    </citation>
    <scope>NUCLEOTIDE SEQUENCE [LARGE SCALE GENOMIC DNA]</scope>
    <source>
        <strain evidence="5">CCTCC AB 2017081</strain>
    </source>
</reference>
<accession>A0ABV7Z999</accession>
<dbReference type="SUPFAM" id="SSF51735">
    <property type="entry name" value="NAD(P)-binding Rossmann-fold domains"/>
    <property type="match status" value="1"/>
</dbReference>
<dbReference type="SMART" id="SM00822">
    <property type="entry name" value="PKS_KR"/>
    <property type="match status" value="1"/>
</dbReference>
<proteinExistence type="inferred from homology"/>
<dbReference type="InterPro" id="IPR020904">
    <property type="entry name" value="Sc_DH/Rdtase_CS"/>
</dbReference>
<dbReference type="EMBL" id="JBHRZG010000012">
    <property type="protein sequence ID" value="MFC3833540.1"/>
    <property type="molecule type" value="Genomic_DNA"/>
</dbReference>
<sequence>MTGAPSLAGRVALVTGGAGGIGRAICSALAAAGATVIVGYGGSEARAAALAAALPGRGHRCARVPVDDSAVLAAVAEDIRRAEGHLDLLVNNAGLTTPVPHADLDGLSDEWIDTILRVNVRGPFACVRAFAPLLRSGGHGLVVNISSVAAVTGLGSNVAYCASKAALDSLTRSLARALAPDIRVLSVSPGWVDGEYAARMPPEVIAAQAAHTPLGRIARPEEVAQAVLAAATLLTFTTGTVLPVDGGRPLG</sequence>
<evidence type="ECO:0000256" key="1">
    <source>
        <dbReference type="ARBA" id="ARBA00006484"/>
    </source>
</evidence>
<evidence type="ECO:0000313" key="4">
    <source>
        <dbReference type="EMBL" id="MFC3833540.1"/>
    </source>
</evidence>
<dbReference type="PRINTS" id="PR00081">
    <property type="entry name" value="GDHRDH"/>
</dbReference>
<evidence type="ECO:0000313" key="5">
    <source>
        <dbReference type="Proteomes" id="UP001595803"/>
    </source>
</evidence>
<comment type="caution">
    <text evidence="4">The sequence shown here is derived from an EMBL/GenBank/DDBJ whole genome shotgun (WGS) entry which is preliminary data.</text>
</comment>
<dbReference type="RefSeq" id="WP_322475000.1">
    <property type="nucleotide sequence ID" value="NZ_JBHRZG010000012.1"/>
</dbReference>
<organism evidence="4 5">
    <name type="scientific">Deinococcus rufus</name>
    <dbReference type="NCBI Taxonomy" id="2136097"/>
    <lineage>
        <taxon>Bacteria</taxon>
        <taxon>Thermotogati</taxon>
        <taxon>Deinococcota</taxon>
        <taxon>Deinococci</taxon>
        <taxon>Deinococcales</taxon>
        <taxon>Deinococcaceae</taxon>
        <taxon>Deinococcus</taxon>
    </lineage>
</organism>
<dbReference type="PANTHER" id="PTHR43639:SF1">
    <property type="entry name" value="SHORT-CHAIN DEHYDROGENASE_REDUCTASE FAMILY PROTEIN"/>
    <property type="match status" value="1"/>
</dbReference>
<protein>
    <submittedName>
        <fullName evidence="4">SDR family NAD(P)-dependent oxidoreductase</fullName>
        <ecNumber evidence="4">1.1.1.-</ecNumber>
    </submittedName>
</protein>
<dbReference type="GO" id="GO:0016491">
    <property type="term" value="F:oxidoreductase activity"/>
    <property type="evidence" value="ECO:0007669"/>
    <property type="project" value="UniProtKB-KW"/>
</dbReference>
<dbReference type="EC" id="1.1.1.-" evidence="4"/>
<dbReference type="PRINTS" id="PR00080">
    <property type="entry name" value="SDRFAMILY"/>
</dbReference>
<dbReference type="InterPro" id="IPR036291">
    <property type="entry name" value="NAD(P)-bd_dom_sf"/>
</dbReference>
<dbReference type="PANTHER" id="PTHR43639">
    <property type="entry name" value="OXIDOREDUCTASE, SHORT-CHAIN DEHYDROGENASE/REDUCTASE FAMILY (AFU_ORTHOLOGUE AFUA_5G02870)"/>
    <property type="match status" value="1"/>
</dbReference>
<comment type="similarity">
    <text evidence="1">Belongs to the short-chain dehydrogenases/reductases (SDR) family.</text>
</comment>
<dbReference type="InterPro" id="IPR002347">
    <property type="entry name" value="SDR_fam"/>
</dbReference>
<keyword evidence="5" id="KW-1185">Reference proteome</keyword>